<evidence type="ECO:0000256" key="2">
    <source>
        <dbReference type="ARBA" id="ARBA00023163"/>
    </source>
</evidence>
<evidence type="ECO:0000256" key="3">
    <source>
        <dbReference type="PROSITE-ProRule" id="PRU00267"/>
    </source>
</evidence>
<feature type="DNA-binding region" description="HMG box" evidence="3">
    <location>
        <begin position="196"/>
        <end position="264"/>
    </location>
</feature>
<dbReference type="GO" id="GO:0000122">
    <property type="term" value="P:negative regulation of transcription by RNA polymerase II"/>
    <property type="evidence" value="ECO:0007669"/>
    <property type="project" value="TreeGrafter"/>
</dbReference>
<dbReference type="GO" id="GO:0030154">
    <property type="term" value="P:cell differentiation"/>
    <property type="evidence" value="ECO:0007669"/>
    <property type="project" value="TreeGrafter"/>
</dbReference>
<dbReference type="PANTHER" id="PTHR10270:SF161">
    <property type="entry name" value="SEX-DETERMINING REGION Y PROTEIN"/>
    <property type="match status" value="1"/>
</dbReference>
<proteinExistence type="evidence at transcript level"/>
<dbReference type="EMBL" id="BN000142">
    <property type="protein sequence ID" value="CAD79639.1"/>
    <property type="molecule type" value="mRNA"/>
</dbReference>
<accession>A0A0A1HAY9</accession>
<protein>
    <submittedName>
        <fullName evidence="5">HMG box protein</fullName>
    </submittedName>
</protein>
<name>A0A0A1HAY9_PYRBR</name>
<sequence length="437" mass="47754">MSSQSSFPTIEVFHPGSLQSAFNLESGPSNGGRVFISAPYHPEAMVQTWQQVATVEVSKERTFVLTMSVEQHRGLSVEIIDEMRRRIRMIANIDEAVKTVLLDDVHRVAVGPDSLFATKGVDDAEGLPIVDHGSVFCSSVTEIDIDCIPGSQLARSIQDDHSVLQAYLLAANSGGATSFFPAPATNASRRVGRNVIARPPNCFILFRQAMHAAVVAANPGVHNNVISRLISGMWRESPPEIIEHYKALAELAKARHLHLYPNYRFTPRKSSDKKRRMTKKKAAALELATALAASVAGRVLPTDAVTRGEVVDHNASVGQANMEPQGSALGLEMVNGAALLQDEDITAASGAFVPREDFTVHITADHPDEIILDQAVADARQASAFADYHHNFRYHYEQLNGTMAPEISNYDAVINEAYVYDPPHYDAELNGLFFANE</sequence>
<dbReference type="Pfam" id="PF00505">
    <property type="entry name" value="HMG_box"/>
    <property type="match status" value="1"/>
</dbReference>
<feature type="domain" description="HMG box" evidence="4">
    <location>
        <begin position="196"/>
        <end position="264"/>
    </location>
</feature>
<dbReference type="InterPro" id="IPR050140">
    <property type="entry name" value="SRY-related_HMG-box_TF-like"/>
</dbReference>
<evidence type="ECO:0000313" key="5">
    <source>
        <dbReference type="EMBL" id="CAD79639.1"/>
    </source>
</evidence>
<dbReference type="CDD" id="cd01389">
    <property type="entry name" value="HMG-box_ROX1-like"/>
    <property type="match status" value="1"/>
</dbReference>
<dbReference type="PROSITE" id="PS50118">
    <property type="entry name" value="HMG_BOX_2"/>
    <property type="match status" value="1"/>
</dbReference>
<dbReference type="GO" id="GO:0005634">
    <property type="term" value="C:nucleus"/>
    <property type="evidence" value="ECO:0007669"/>
    <property type="project" value="UniProtKB-UniRule"/>
</dbReference>
<dbReference type="Gene3D" id="1.10.30.10">
    <property type="entry name" value="High mobility group box domain"/>
    <property type="match status" value="1"/>
</dbReference>
<dbReference type="AlphaFoldDB" id="A0A0A1HAY9"/>
<dbReference type="SMART" id="SM00398">
    <property type="entry name" value="HMG"/>
    <property type="match status" value="1"/>
</dbReference>
<organism evidence="5">
    <name type="scientific">Pyrenopeziza brassicae</name>
    <dbReference type="NCBI Taxonomy" id="76659"/>
    <lineage>
        <taxon>Eukaryota</taxon>
        <taxon>Fungi</taxon>
        <taxon>Dikarya</taxon>
        <taxon>Ascomycota</taxon>
        <taxon>Pezizomycotina</taxon>
        <taxon>Leotiomycetes</taxon>
        <taxon>Helotiales</taxon>
        <taxon>Ploettnerulaceae</taxon>
        <taxon>Pyrenopeziza</taxon>
    </lineage>
</organism>
<dbReference type="GO" id="GO:0001228">
    <property type="term" value="F:DNA-binding transcription activator activity, RNA polymerase II-specific"/>
    <property type="evidence" value="ECO:0007669"/>
    <property type="project" value="TreeGrafter"/>
</dbReference>
<keyword evidence="1 3" id="KW-0238">DNA-binding</keyword>
<gene>
    <name evidence="5" type="primary">mat1-2-1</name>
</gene>
<reference evidence="5" key="1">
    <citation type="journal article" date="2003" name="Curr. Genet.">
        <title>Isolation and characterisation of the mating-type (MAT) locus from Rhynchosporium secalis.</title>
        <authorList>
            <person name="Foster S.J."/>
            <person name="Fitt B.D.L."/>
        </authorList>
    </citation>
    <scope>NUCLEOTIDE SEQUENCE</scope>
    <source>
        <strain evidence="5">CRB</strain>
    </source>
</reference>
<dbReference type="GO" id="GO:0000978">
    <property type="term" value="F:RNA polymerase II cis-regulatory region sequence-specific DNA binding"/>
    <property type="evidence" value="ECO:0007669"/>
    <property type="project" value="TreeGrafter"/>
</dbReference>
<evidence type="ECO:0000259" key="4">
    <source>
        <dbReference type="PROSITE" id="PS50118"/>
    </source>
</evidence>
<dbReference type="SUPFAM" id="SSF47095">
    <property type="entry name" value="HMG-box"/>
    <property type="match status" value="1"/>
</dbReference>
<keyword evidence="2" id="KW-0804">Transcription</keyword>
<dbReference type="InterPro" id="IPR036910">
    <property type="entry name" value="HMG_box_dom_sf"/>
</dbReference>
<keyword evidence="3" id="KW-0539">Nucleus</keyword>
<evidence type="ECO:0000256" key="1">
    <source>
        <dbReference type="ARBA" id="ARBA00023125"/>
    </source>
</evidence>
<dbReference type="PANTHER" id="PTHR10270">
    <property type="entry name" value="SOX TRANSCRIPTION FACTOR"/>
    <property type="match status" value="1"/>
</dbReference>
<dbReference type="InterPro" id="IPR009071">
    <property type="entry name" value="HMG_box_dom"/>
</dbReference>